<evidence type="ECO:0000256" key="2">
    <source>
        <dbReference type="ARBA" id="ARBA00023043"/>
    </source>
</evidence>
<accession>A0AAN7ZZT5</accession>
<reference evidence="6" key="1">
    <citation type="submission" date="2023-08" db="EMBL/GenBank/DDBJ databases">
        <title>Black Yeasts Isolated from many extreme environments.</title>
        <authorList>
            <person name="Coleine C."/>
            <person name="Stajich J.E."/>
            <person name="Selbmann L."/>
        </authorList>
    </citation>
    <scope>NUCLEOTIDE SEQUENCE</scope>
    <source>
        <strain evidence="6">CCFEE 5810</strain>
    </source>
</reference>
<dbReference type="SUPFAM" id="SSF57667">
    <property type="entry name" value="beta-beta-alpha zinc fingers"/>
    <property type="match status" value="1"/>
</dbReference>
<evidence type="ECO:0000259" key="5">
    <source>
        <dbReference type="PROSITE" id="PS50157"/>
    </source>
</evidence>
<keyword evidence="4" id="KW-0863">Zinc-finger</keyword>
<organism evidence="6 7">
    <name type="scientific">Elasticomyces elasticus</name>
    <dbReference type="NCBI Taxonomy" id="574655"/>
    <lineage>
        <taxon>Eukaryota</taxon>
        <taxon>Fungi</taxon>
        <taxon>Dikarya</taxon>
        <taxon>Ascomycota</taxon>
        <taxon>Pezizomycotina</taxon>
        <taxon>Dothideomycetes</taxon>
        <taxon>Dothideomycetidae</taxon>
        <taxon>Mycosphaerellales</taxon>
        <taxon>Teratosphaeriaceae</taxon>
        <taxon>Elasticomyces</taxon>
    </lineage>
</organism>
<evidence type="ECO:0000313" key="7">
    <source>
        <dbReference type="Proteomes" id="UP001310594"/>
    </source>
</evidence>
<dbReference type="Proteomes" id="UP001310594">
    <property type="component" value="Unassembled WGS sequence"/>
</dbReference>
<feature type="repeat" description="ANK" evidence="3">
    <location>
        <begin position="831"/>
        <end position="863"/>
    </location>
</feature>
<dbReference type="Gene3D" id="1.25.40.20">
    <property type="entry name" value="Ankyrin repeat-containing domain"/>
    <property type="match status" value="3"/>
</dbReference>
<name>A0AAN7ZZT5_9PEZI</name>
<dbReference type="EMBL" id="JAVRQU010000021">
    <property type="protein sequence ID" value="KAK5691445.1"/>
    <property type="molecule type" value="Genomic_DNA"/>
</dbReference>
<dbReference type="SMART" id="SM00248">
    <property type="entry name" value="ANK"/>
    <property type="match status" value="11"/>
</dbReference>
<dbReference type="InterPro" id="IPR013087">
    <property type="entry name" value="Znf_C2H2_type"/>
</dbReference>
<feature type="repeat" description="ANK" evidence="3">
    <location>
        <begin position="866"/>
        <end position="898"/>
    </location>
</feature>
<dbReference type="PROSITE" id="PS50157">
    <property type="entry name" value="ZINC_FINGER_C2H2_2"/>
    <property type="match status" value="2"/>
</dbReference>
<keyword evidence="2 3" id="KW-0040">ANK repeat</keyword>
<evidence type="ECO:0000313" key="6">
    <source>
        <dbReference type="EMBL" id="KAK5691445.1"/>
    </source>
</evidence>
<feature type="domain" description="C2H2-type" evidence="5">
    <location>
        <begin position="1000"/>
        <end position="1027"/>
    </location>
</feature>
<feature type="domain" description="C2H2-type" evidence="5">
    <location>
        <begin position="1028"/>
        <end position="1054"/>
    </location>
</feature>
<dbReference type="GO" id="GO:0008270">
    <property type="term" value="F:zinc ion binding"/>
    <property type="evidence" value="ECO:0007669"/>
    <property type="project" value="UniProtKB-KW"/>
</dbReference>
<evidence type="ECO:0000256" key="4">
    <source>
        <dbReference type="PROSITE-ProRule" id="PRU00042"/>
    </source>
</evidence>
<proteinExistence type="predicted"/>
<evidence type="ECO:0000256" key="1">
    <source>
        <dbReference type="ARBA" id="ARBA00022737"/>
    </source>
</evidence>
<dbReference type="SUPFAM" id="SSF48403">
    <property type="entry name" value="Ankyrin repeat"/>
    <property type="match status" value="3"/>
</dbReference>
<dbReference type="PROSITE" id="PS50297">
    <property type="entry name" value="ANK_REP_REGION"/>
    <property type="match status" value="2"/>
</dbReference>
<keyword evidence="1" id="KW-0677">Repeat</keyword>
<keyword evidence="4" id="KW-0862">Zinc</keyword>
<dbReference type="SMART" id="SM00355">
    <property type="entry name" value="ZnF_C2H2"/>
    <property type="match status" value="3"/>
</dbReference>
<keyword evidence="4" id="KW-0479">Metal-binding</keyword>
<dbReference type="InterPro" id="IPR036236">
    <property type="entry name" value="Znf_C2H2_sf"/>
</dbReference>
<dbReference type="InterPro" id="IPR002110">
    <property type="entry name" value="Ankyrin_rpt"/>
</dbReference>
<dbReference type="InterPro" id="IPR036770">
    <property type="entry name" value="Ankyrin_rpt-contain_sf"/>
</dbReference>
<sequence length="1055" mass="115082">MARQRRFTTSITLAGPSVPNELPFEQLSRMLALIKLGSDAQSTSWSVAPALHLSLPTNDNTLHKESLLAVPSPIQASLSQDLAIKFNDQMLPHLQALFPKSAINGLMLEASVGAVDLNRYSSAQVQFLIYAATNNLPGISQDIPLTSICDYLRDPVRVYLKGNSNQLSTRSLESLLPCTKPMAETMFRCAVEAGDHALVQQLLTHQELGLDASNHICTINDVPWTAIERAAALSHTRLAEVLISMGVDVNKTHRSDRSGPGMDDFYGSLGTCDGVVPCGALEHAIEARRSRSCASLDMIVLLLQAGGYFRPALLNGVLRLGDAQAAHLLVSARIQIAHQSWLGSGCLHGIIHRLDQETVIDICDEFHAVGIDFNYDLIEEEDSTPVWDIPPTPPRLVDIAIERGFVEAVVRLRGFGATFGHDTMTAAVRSSNQMLVHYLLKLGAVADCYSTHFRTTPIAEAVRLRQVEIYKLFVGEGCMRQIRQENRFCSMLASAAGSGDALMLDFLLGLKISHANDPRILGYALAKAAEANHTIAAMKLADAGASLDGRMCSSVLGHTTSMYISYMCERQHNPMACALEHQNTELFEKLFEHCPDIYADHLPLLAIQSGNMEVLESLISVGASMAQACKFAVEIGDLSGVRHLHSRGAVISMQMEEQDDLLCTAIGRADTTMALELLSYGIKPSPNALVAAVTTEHLLVETLLRVHLTAEQGRPDQSSIVTAAAYNIHRYGQGWLFDSLPGLPSGIRWITPLGAAILRYNGANLETTRRLLQTNPDMDRSAVAHYNHGDPYNIGVLETVLLLAVGTCEPPLVRLLLLHGADVNLSARKGRRRTPLQKAAEVGAWPVVKLLLDHGADFNAPPAERDGGTAVQLAARGGYIGIVELLLDAGADIQAVGSKVHGRTALESAAEDGRYDMVKFLTSRTEYSDTQCEKAVAYARGKSHNAVADLLLTIRAEHRTQVLAIQRLTCVDCNALLSNAFTLKRHRQTAHGYAVGVPRHTCRICSRVFKRKDMMDRHVEAHEGSGRVECTRCGKHFSRVDSLSSHLRHCGQDQM</sequence>
<dbReference type="AlphaFoldDB" id="A0AAN7ZZT5"/>
<dbReference type="PROSITE" id="PS50088">
    <property type="entry name" value="ANK_REPEAT"/>
    <property type="match status" value="2"/>
</dbReference>
<gene>
    <name evidence="6" type="ORF">LTR97_011438</name>
</gene>
<protein>
    <recommendedName>
        <fullName evidence="5">C2H2-type domain-containing protein</fullName>
    </recommendedName>
</protein>
<dbReference type="PANTHER" id="PTHR24198:SF165">
    <property type="entry name" value="ANKYRIN REPEAT-CONTAINING PROTEIN-RELATED"/>
    <property type="match status" value="1"/>
</dbReference>
<dbReference type="Gene3D" id="3.30.160.60">
    <property type="entry name" value="Classic Zinc Finger"/>
    <property type="match status" value="1"/>
</dbReference>
<dbReference type="PANTHER" id="PTHR24198">
    <property type="entry name" value="ANKYRIN REPEAT AND PROTEIN KINASE DOMAIN-CONTAINING PROTEIN"/>
    <property type="match status" value="1"/>
</dbReference>
<evidence type="ECO:0000256" key="3">
    <source>
        <dbReference type="PROSITE-ProRule" id="PRU00023"/>
    </source>
</evidence>
<dbReference type="PROSITE" id="PS00028">
    <property type="entry name" value="ZINC_FINGER_C2H2_1"/>
    <property type="match status" value="1"/>
</dbReference>
<comment type="caution">
    <text evidence="6">The sequence shown here is derived from an EMBL/GenBank/DDBJ whole genome shotgun (WGS) entry which is preliminary data.</text>
</comment>
<dbReference type="Pfam" id="PF12796">
    <property type="entry name" value="Ank_2"/>
    <property type="match status" value="1"/>
</dbReference>